<name>A0A0D1K258_9LACO</name>
<dbReference type="EMBL" id="JWHU01000043">
    <property type="protein sequence ID" value="KIU19049.1"/>
    <property type="molecule type" value="Genomic_DNA"/>
</dbReference>
<evidence type="ECO:0000313" key="3">
    <source>
        <dbReference type="EMBL" id="OSP90102.1"/>
    </source>
</evidence>
<dbReference type="PANTHER" id="PTHR33169">
    <property type="entry name" value="PADR-FAMILY TRANSCRIPTIONAL REGULATOR"/>
    <property type="match status" value="1"/>
</dbReference>
<evidence type="ECO:0000313" key="2">
    <source>
        <dbReference type="EMBL" id="KIU19049.1"/>
    </source>
</evidence>
<sequence length="112" mass="12586">MAEISKDLIRGHTDTIVLNILAQGDSYGYRIVQDIKTMSSGQYEINEATLYTVFRRLQKAEYVTPYYGNETQGGRRKYYAITEAGKQALAEAQAAWDVAKVVIDQLMTGKVN</sequence>
<dbReference type="PATRIC" id="fig|137591.25.peg.2290"/>
<feature type="domain" description="Transcription regulator PadR N-terminal" evidence="1">
    <location>
        <begin position="17"/>
        <end position="91"/>
    </location>
</feature>
<dbReference type="InterPro" id="IPR005149">
    <property type="entry name" value="Tscrpt_reg_PadR_N"/>
</dbReference>
<reference evidence="3 5" key="2">
    <citation type="submission" date="2017-04" db="EMBL/GenBank/DDBJ databases">
        <title>The genome sequence of Weissella cibaria isolated from wild Drosophila.</title>
        <authorList>
            <person name="Ricks N.J."/>
            <person name="Carroll C."/>
            <person name="Walters A."/>
            <person name="Newell P.D."/>
            <person name="Chaston J.M."/>
        </authorList>
    </citation>
    <scope>NUCLEOTIDE SEQUENCE [LARGE SCALE GENOMIC DNA]</scope>
    <source>
        <strain evidence="3 5">DmW_103</strain>
    </source>
</reference>
<dbReference type="InterPro" id="IPR036388">
    <property type="entry name" value="WH-like_DNA-bd_sf"/>
</dbReference>
<dbReference type="eggNOG" id="COG1695">
    <property type="taxonomic scope" value="Bacteria"/>
</dbReference>
<keyword evidence="4" id="KW-1185">Reference proteome</keyword>
<dbReference type="Proteomes" id="UP000193588">
    <property type="component" value="Unassembled WGS sequence"/>
</dbReference>
<dbReference type="PANTHER" id="PTHR33169:SF25">
    <property type="entry name" value="DNA-BINDING PROTEIN YIZB-RELATED"/>
    <property type="match status" value="1"/>
</dbReference>
<evidence type="ECO:0000313" key="4">
    <source>
        <dbReference type="Proteomes" id="UP000032287"/>
    </source>
</evidence>
<dbReference type="SUPFAM" id="SSF46785">
    <property type="entry name" value="Winged helix' DNA-binding domain"/>
    <property type="match status" value="1"/>
</dbReference>
<dbReference type="RefSeq" id="WP_043708457.1">
    <property type="nucleotide sequence ID" value="NZ_CP169283.1"/>
</dbReference>
<dbReference type="Gene3D" id="1.10.10.10">
    <property type="entry name" value="Winged helix-like DNA-binding domain superfamily/Winged helix DNA-binding domain"/>
    <property type="match status" value="1"/>
</dbReference>
<reference evidence="2 4" key="1">
    <citation type="journal article" date="2015" name="Microbiology (Mosc.)">
        <title>Genomics of the Weissella cibaria species with an examination of its metabolic traits.</title>
        <authorList>
            <person name="Lynch K.M."/>
            <person name="Lucid A."/>
            <person name="Arendt E.K."/>
            <person name="Sleator R.D."/>
            <person name="Lucey B."/>
            <person name="Coffey A."/>
        </authorList>
    </citation>
    <scope>NUCLEOTIDE SEQUENCE [LARGE SCALE GENOMIC DNA]</scope>
    <source>
        <strain evidence="2 4">MG1</strain>
    </source>
</reference>
<dbReference type="STRING" id="137591.AO080_11120"/>
<evidence type="ECO:0000313" key="5">
    <source>
        <dbReference type="Proteomes" id="UP000193588"/>
    </source>
</evidence>
<dbReference type="Pfam" id="PF03551">
    <property type="entry name" value="PadR"/>
    <property type="match status" value="1"/>
</dbReference>
<evidence type="ECO:0000259" key="1">
    <source>
        <dbReference type="Pfam" id="PF03551"/>
    </source>
</evidence>
<dbReference type="InterPro" id="IPR036390">
    <property type="entry name" value="WH_DNA-bd_sf"/>
</dbReference>
<comment type="caution">
    <text evidence="2">The sequence shown here is derived from an EMBL/GenBank/DDBJ whole genome shotgun (WGS) entry which is preliminary data.</text>
</comment>
<dbReference type="Proteomes" id="UP000032287">
    <property type="component" value="Unassembled WGS sequence"/>
</dbReference>
<organism evidence="2 4">
    <name type="scientific">Weissella cibaria</name>
    <dbReference type="NCBI Taxonomy" id="137591"/>
    <lineage>
        <taxon>Bacteria</taxon>
        <taxon>Bacillati</taxon>
        <taxon>Bacillota</taxon>
        <taxon>Bacilli</taxon>
        <taxon>Lactobacillales</taxon>
        <taxon>Lactobacillaceae</taxon>
        <taxon>Weissella</taxon>
    </lineage>
</organism>
<proteinExistence type="predicted"/>
<accession>A0A0D1K258</accession>
<dbReference type="InterPro" id="IPR052509">
    <property type="entry name" value="Metal_resp_DNA-bind_regulator"/>
</dbReference>
<protein>
    <submittedName>
        <fullName evidence="3">PadR family transcriptional regulator</fullName>
    </submittedName>
    <submittedName>
        <fullName evidence="2">YqjI protein</fullName>
    </submittedName>
</protein>
<dbReference type="EMBL" id="NDXJ01000004">
    <property type="protein sequence ID" value="OSP90102.1"/>
    <property type="molecule type" value="Genomic_DNA"/>
</dbReference>
<gene>
    <name evidence="2" type="primary">yqjI</name>
    <name evidence="3" type="ORF">B9D04_03190</name>
    <name evidence="2" type="ORF">QX99_02335</name>
</gene>
<dbReference type="AlphaFoldDB" id="A0A0D1K258"/>